<name>A0ABQ2IRJ7_9PSEU</name>
<evidence type="ECO:0008006" key="4">
    <source>
        <dbReference type="Google" id="ProtNLM"/>
    </source>
</evidence>
<evidence type="ECO:0000313" key="3">
    <source>
        <dbReference type="Proteomes" id="UP000597656"/>
    </source>
</evidence>
<reference evidence="3" key="1">
    <citation type="journal article" date="2019" name="Int. J. Syst. Evol. Microbiol.">
        <title>The Global Catalogue of Microorganisms (GCM) 10K type strain sequencing project: providing services to taxonomists for standard genome sequencing and annotation.</title>
        <authorList>
            <consortium name="The Broad Institute Genomics Platform"/>
            <consortium name="The Broad Institute Genome Sequencing Center for Infectious Disease"/>
            <person name="Wu L."/>
            <person name="Ma J."/>
        </authorList>
    </citation>
    <scope>NUCLEOTIDE SEQUENCE [LARGE SCALE GENOMIC DNA]</scope>
    <source>
        <strain evidence="3">CGMCC 4.7319</strain>
    </source>
</reference>
<evidence type="ECO:0000256" key="1">
    <source>
        <dbReference type="SAM" id="MobiDB-lite"/>
    </source>
</evidence>
<dbReference type="EMBL" id="BMNC01000019">
    <property type="protein sequence ID" value="GGN23811.1"/>
    <property type="molecule type" value="Genomic_DNA"/>
</dbReference>
<sequence length="144" mass="15337">MDAPDMKEAAMSTDTATADRGRLTGDHHADTADLTLEEIAARLTENLRSVQGDGMLPADAEFRVTADDTGDEPVLRVTLTCDTDISDAISGIAVHLVAQVFQLASHYNEVDLDQPGDPRFLQHINVKCGDSAEATLVGAMVQTA</sequence>
<feature type="region of interest" description="Disordered" evidence="1">
    <location>
        <begin position="1"/>
        <end position="26"/>
    </location>
</feature>
<dbReference type="Proteomes" id="UP000597656">
    <property type="component" value="Unassembled WGS sequence"/>
</dbReference>
<proteinExistence type="predicted"/>
<keyword evidence="3" id="KW-1185">Reference proteome</keyword>
<organism evidence="2 3">
    <name type="scientific">Lentzea pudingi</name>
    <dbReference type="NCBI Taxonomy" id="1789439"/>
    <lineage>
        <taxon>Bacteria</taxon>
        <taxon>Bacillati</taxon>
        <taxon>Actinomycetota</taxon>
        <taxon>Actinomycetes</taxon>
        <taxon>Pseudonocardiales</taxon>
        <taxon>Pseudonocardiaceae</taxon>
        <taxon>Lentzea</taxon>
    </lineage>
</organism>
<gene>
    <name evidence="2" type="ORF">GCM10011609_76860</name>
</gene>
<accession>A0ABQ2IRJ7</accession>
<protein>
    <recommendedName>
        <fullName evidence="4">YbaB/EbfC DNA-binding family protein</fullName>
    </recommendedName>
</protein>
<feature type="compositionally biased region" description="Basic and acidic residues" evidence="1">
    <location>
        <begin position="17"/>
        <end position="26"/>
    </location>
</feature>
<evidence type="ECO:0000313" key="2">
    <source>
        <dbReference type="EMBL" id="GGN23811.1"/>
    </source>
</evidence>
<comment type="caution">
    <text evidence="2">The sequence shown here is derived from an EMBL/GenBank/DDBJ whole genome shotgun (WGS) entry which is preliminary data.</text>
</comment>